<keyword evidence="14" id="KW-1185">Reference proteome</keyword>
<dbReference type="RefSeq" id="WP_005351532.1">
    <property type="nucleotide sequence ID" value="NZ_APVG01000017.1"/>
</dbReference>
<dbReference type="GO" id="GO:0007234">
    <property type="term" value="P:osmosensory signaling via phosphorelay pathway"/>
    <property type="evidence" value="ECO:0007669"/>
    <property type="project" value="TreeGrafter"/>
</dbReference>
<dbReference type="PANTHER" id="PTHR42878">
    <property type="entry name" value="TWO-COMPONENT HISTIDINE KINASE"/>
    <property type="match status" value="1"/>
</dbReference>
<dbReference type="eggNOG" id="COG3850">
    <property type="taxonomic scope" value="Bacteria"/>
</dbReference>
<feature type="transmembrane region" description="Helical" evidence="8">
    <location>
        <begin position="12"/>
        <end position="35"/>
    </location>
</feature>
<dbReference type="PRINTS" id="PR00344">
    <property type="entry name" value="BCTRLSENSOR"/>
</dbReference>
<dbReference type="InterPro" id="IPR001610">
    <property type="entry name" value="PAC"/>
</dbReference>
<evidence type="ECO:0000256" key="6">
    <source>
        <dbReference type="ARBA" id="ARBA00022777"/>
    </source>
</evidence>
<dbReference type="Proteomes" id="UP000023775">
    <property type="component" value="Unassembled WGS sequence"/>
</dbReference>
<gene>
    <name evidence="13" type="ORF">G114_08315</name>
</gene>
<dbReference type="InterPro" id="IPR036097">
    <property type="entry name" value="HisK_dim/P_sf"/>
</dbReference>
<keyword evidence="8" id="KW-1133">Transmembrane helix</keyword>
<dbReference type="PROSITE" id="PS50885">
    <property type="entry name" value="HAMP"/>
    <property type="match status" value="1"/>
</dbReference>
<dbReference type="SUPFAM" id="SSF47384">
    <property type="entry name" value="Homodimeric domain of signal transducing histidine kinase"/>
    <property type="match status" value="1"/>
</dbReference>
<dbReference type="Pfam" id="PF08447">
    <property type="entry name" value="PAS_3"/>
    <property type="match status" value="1"/>
</dbReference>
<dbReference type="InterPro" id="IPR036890">
    <property type="entry name" value="HATPase_C_sf"/>
</dbReference>
<dbReference type="SUPFAM" id="SSF158472">
    <property type="entry name" value="HAMP domain-like"/>
    <property type="match status" value="1"/>
</dbReference>
<proteinExistence type="predicted"/>
<evidence type="ECO:0000256" key="4">
    <source>
        <dbReference type="ARBA" id="ARBA00022553"/>
    </source>
</evidence>
<evidence type="ECO:0000259" key="9">
    <source>
        <dbReference type="PROSITE" id="PS50109"/>
    </source>
</evidence>
<comment type="catalytic activity">
    <reaction evidence="1">
        <text>ATP + protein L-histidine = ADP + protein N-phospho-L-histidine.</text>
        <dbReference type="EC" id="2.7.13.3"/>
    </reaction>
</comment>
<keyword evidence="4" id="KW-0597">Phosphoprotein</keyword>
<dbReference type="SMART" id="SM00387">
    <property type="entry name" value="HATPase_c"/>
    <property type="match status" value="1"/>
</dbReference>
<dbReference type="InterPro" id="IPR004358">
    <property type="entry name" value="Sig_transdc_His_kin-like_C"/>
</dbReference>
<organism evidence="13 14">
    <name type="scientific">Aeromonas diversa CDC 2478-85</name>
    <dbReference type="NCBI Taxonomy" id="1268237"/>
    <lineage>
        <taxon>Bacteria</taxon>
        <taxon>Pseudomonadati</taxon>
        <taxon>Pseudomonadota</taxon>
        <taxon>Gammaproteobacteria</taxon>
        <taxon>Aeromonadales</taxon>
        <taxon>Aeromonadaceae</taxon>
        <taxon>Aeromonas</taxon>
    </lineage>
</organism>
<dbReference type="SMART" id="SM00304">
    <property type="entry name" value="HAMP"/>
    <property type="match status" value="1"/>
</dbReference>
<dbReference type="InterPro" id="IPR003594">
    <property type="entry name" value="HATPase_dom"/>
</dbReference>
<evidence type="ECO:0000256" key="3">
    <source>
        <dbReference type="ARBA" id="ARBA00012438"/>
    </source>
</evidence>
<accession>N9VLY6</accession>
<dbReference type="EMBL" id="APVG01000017">
    <property type="protein sequence ID" value="ENY72376.1"/>
    <property type="molecule type" value="Genomic_DNA"/>
</dbReference>
<sequence>MIMALGVRSIRHKLMIGMLMTTVMALFISGFSFIANDLDNYQTRVSTELITQAKLIGQGSVAALQFQDSEAANDTLSLLRLRPEIDAAVIYDAQGKPFARYFNSDRHADELPDSPSPDSLLIERDKIRLFQRVRSNGEIQGTVFIAAESGLEERAAQVVMIAFGVTVLALVASTVLSFWIQSRITRPVLEVTELARQVIERHDYGLRAEKTTSDEIGYLVDAFNNMLSQIGQRTAELEASNGQLAREVGVRADAEAALRESERRYRTLVTTLTTVIWRADGEGGFQPSQSAWDGYTGQTPETHAGEGWLNAFHPDDREGLRLLWRQACEEGAPMERSLRLWHERGQEYRYVLFKAVPLLGLDGRPQEWMGVVDDVHERMQATQEVVRLNAELEQRVAIRTADLESANKELEAFSYSVSHDLRAPLRTIDGFSLALQEDYREGLDATAQDYLDRVRAAAQRMGRLIDDMLNLSRVSRMELERQPLDLSAIAQELVAELRERDPQREVTVEIAGGLLAYGDARLIRVALENLLNNAWKYTGKTASPYIEFGKGESGFFVRDNGAGFDMAYANRLFAAFQRLHDAREFPGTGVGLATVQRVIRRHGGRIWAESRVNEGATFFFTLSSNEENHHEQ</sequence>
<feature type="domain" description="Histidine kinase" evidence="9">
    <location>
        <begin position="416"/>
        <end position="626"/>
    </location>
</feature>
<dbReference type="FunFam" id="1.10.287.130:FF:000070">
    <property type="entry name" value="Histidine kinase sensor protein"/>
    <property type="match status" value="1"/>
</dbReference>
<dbReference type="PANTHER" id="PTHR42878:SF15">
    <property type="entry name" value="BACTERIOPHYTOCHROME"/>
    <property type="match status" value="1"/>
</dbReference>
<dbReference type="GO" id="GO:0030295">
    <property type="term" value="F:protein kinase activator activity"/>
    <property type="evidence" value="ECO:0007669"/>
    <property type="project" value="TreeGrafter"/>
</dbReference>
<evidence type="ECO:0000256" key="8">
    <source>
        <dbReference type="SAM" id="Phobius"/>
    </source>
</evidence>
<dbReference type="Pfam" id="PF00672">
    <property type="entry name" value="HAMP"/>
    <property type="match status" value="1"/>
</dbReference>
<dbReference type="InterPro" id="IPR000014">
    <property type="entry name" value="PAS"/>
</dbReference>
<keyword evidence="6 13" id="KW-0418">Kinase</keyword>
<dbReference type="FunFam" id="3.30.565.10:FF:000006">
    <property type="entry name" value="Sensor histidine kinase WalK"/>
    <property type="match status" value="1"/>
</dbReference>
<dbReference type="CDD" id="cd00082">
    <property type="entry name" value="HisKA"/>
    <property type="match status" value="1"/>
</dbReference>
<dbReference type="GO" id="GO:0000155">
    <property type="term" value="F:phosphorelay sensor kinase activity"/>
    <property type="evidence" value="ECO:0007669"/>
    <property type="project" value="InterPro"/>
</dbReference>
<dbReference type="PATRIC" id="fig|1268237.3.peg.1638"/>
<dbReference type="eggNOG" id="COG4251">
    <property type="taxonomic scope" value="Bacteria"/>
</dbReference>
<comment type="subcellular location">
    <subcellularLocation>
        <location evidence="2">Membrane</location>
    </subcellularLocation>
</comment>
<dbReference type="SMART" id="SM00086">
    <property type="entry name" value="PAC"/>
    <property type="match status" value="1"/>
</dbReference>
<keyword evidence="5" id="KW-0808">Transferase</keyword>
<dbReference type="InterPro" id="IPR003661">
    <property type="entry name" value="HisK_dim/P_dom"/>
</dbReference>
<dbReference type="SMART" id="SM00388">
    <property type="entry name" value="HisKA"/>
    <property type="match status" value="1"/>
</dbReference>
<dbReference type="AlphaFoldDB" id="N9VLY6"/>
<evidence type="ECO:0000259" key="11">
    <source>
        <dbReference type="PROSITE" id="PS50113"/>
    </source>
</evidence>
<dbReference type="InterPro" id="IPR033417">
    <property type="entry name" value="CHASE8"/>
</dbReference>
<evidence type="ECO:0000256" key="5">
    <source>
        <dbReference type="ARBA" id="ARBA00022679"/>
    </source>
</evidence>
<dbReference type="InterPro" id="IPR035965">
    <property type="entry name" value="PAS-like_dom_sf"/>
</dbReference>
<comment type="caution">
    <text evidence="13">The sequence shown here is derived from an EMBL/GenBank/DDBJ whole genome shotgun (WGS) entry which is preliminary data.</text>
</comment>
<feature type="domain" description="PAC" evidence="11">
    <location>
        <begin position="334"/>
        <end position="387"/>
    </location>
</feature>
<dbReference type="SUPFAM" id="SSF55874">
    <property type="entry name" value="ATPase domain of HSP90 chaperone/DNA topoisomerase II/histidine kinase"/>
    <property type="match status" value="1"/>
</dbReference>
<evidence type="ECO:0000259" key="12">
    <source>
        <dbReference type="PROSITE" id="PS50885"/>
    </source>
</evidence>
<dbReference type="InterPro" id="IPR003660">
    <property type="entry name" value="HAMP_dom"/>
</dbReference>
<dbReference type="CDD" id="cd06225">
    <property type="entry name" value="HAMP"/>
    <property type="match status" value="1"/>
</dbReference>
<dbReference type="Gene3D" id="3.30.565.10">
    <property type="entry name" value="Histidine kinase-like ATPase, C-terminal domain"/>
    <property type="match status" value="1"/>
</dbReference>
<dbReference type="GO" id="GO:0000156">
    <property type="term" value="F:phosphorelay response regulator activity"/>
    <property type="evidence" value="ECO:0007669"/>
    <property type="project" value="TreeGrafter"/>
</dbReference>
<name>N9VLY6_9GAMM</name>
<feature type="domain" description="PAS" evidence="10">
    <location>
        <begin position="261"/>
        <end position="331"/>
    </location>
</feature>
<dbReference type="OrthoDB" id="9808408at2"/>
<dbReference type="EC" id="2.7.13.3" evidence="3"/>
<evidence type="ECO:0000313" key="14">
    <source>
        <dbReference type="Proteomes" id="UP000023775"/>
    </source>
</evidence>
<dbReference type="CDD" id="cd00130">
    <property type="entry name" value="PAS"/>
    <property type="match status" value="1"/>
</dbReference>
<dbReference type="NCBIfam" id="TIGR00229">
    <property type="entry name" value="sensory_box"/>
    <property type="match status" value="1"/>
</dbReference>
<keyword evidence="8" id="KW-0812">Transmembrane</keyword>
<dbReference type="Pfam" id="PF02518">
    <property type="entry name" value="HATPase_c"/>
    <property type="match status" value="1"/>
</dbReference>
<feature type="transmembrane region" description="Helical" evidence="8">
    <location>
        <begin position="158"/>
        <end position="180"/>
    </location>
</feature>
<dbReference type="GO" id="GO:0005886">
    <property type="term" value="C:plasma membrane"/>
    <property type="evidence" value="ECO:0007669"/>
    <property type="project" value="UniProtKB-ARBA"/>
</dbReference>
<dbReference type="InterPro" id="IPR050351">
    <property type="entry name" value="BphY/WalK/GraS-like"/>
</dbReference>
<dbReference type="SUPFAM" id="SSF55785">
    <property type="entry name" value="PYP-like sensor domain (PAS domain)"/>
    <property type="match status" value="1"/>
</dbReference>
<evidence type="ECO:0000313" key="13">
    <source>
        <dbReference type="EMBL" id="ENY72376.1"/>
    </source>
</evidence>
<protein>
    <recommendedName>
        <fullName evidence="3">histidine kinase</fullName>
        <ecNumber evidence="3">2.7.13.3</ecNumber>
    </recommendedName>
</protein>
<evidence type="ECO:0000256" key="2">
    <source>
        <dbReference type="ARBA" id="ARBA00004370"/>
    </source>
</evidence>
<reference evidence="13 14" key="1">
    <citation type="journal article" date="2013" name="Genome Announc.">
        <title>Draft Genome Sequence of the Aeromonas diversa Type Strain.</title>
        <authorList>
            <person name="Farfan M."/>
            <person name="Spataro N."/>
            <person name="Sanglas A."/>
            <person name="Albarral V."/>
            <person name="Loren J.G."/>
            <person name="Bosch E."/>
            <person name="Fuste M.C."/>
        </authorList>
    </citation>
    <scope>NUCLEOTIDE SEQUENCE [LARGE SCALE GENOMIC DNA]</scope>
    <source>
        <strain evidence="13 14">2478-85</strain>
    </source>
</reference>
<dbReference type="Gene3D" id="3.30.450.20">
    <property type="entry name" value="PAS domain"/>
    <property type="match status" value="1"/>
</dbReference>
<dbReference type="Pfam" id="PF17152">
    <property type="entry name" value="CHASE8"/>
    <property type="match status" value="1"/>
</dbReference>
<dbReference type="Pfam" id="PF00512">
    <property type="entry name" value="HisKA"/>
    <property type="match status" value="1"/>
</dbReference>
<dbReference type="PROSITE" id="PS50113">
    <property type="entry name" value="PAC"/>
    <property type="match status" value="1"/>
</dbReference>
<feature type="domain" description="HAMP" evidence="12">
    <location>
        <begin position="182"/>
        <end position="235"/>
    </location>
</feature>
<keyword evidence="7 8" id="KW-0472">Membrane</keyword>
<dbReference type="PROSITE" id="PS50112">
    <property type="entry name" value="PAS"/>
    <property type="match status" value="1"/>
</dbReference>
<evidence type="ECO:0000256" key="7">
    <source>
        <dbReference type="ARBA" id="ARBA00023136"/>
    </source>
</evidence>
<dbReference type="Gene3D" id="6.10.340.10">
    <property type="match status" value="1"/>
</dbReference>
<dbReference type="PROSITE" id="PS50109">
    <property type="entry name" value="HIS_KIN"/>
    <property type="match status" value="1"/>
</dbReference>
<dbReference type="InterPro" id="IPR000700">
    <property type="entry name" value="PAS-assoc_C"/>
</dbReference>
<evidence type="ECO:0000256" key="1">
    <source>
        <dbReference type="ARBA" id="ARBA00000085"/>
    </source>
</evidence>
<dbReference type="InterPro" id="IPR005467">
    <property type="entry name" value="His_kinase_dom"/>
</dbReference>
<dbReference type="Gene3D" id="1.10.287.130">
    <property type="match status" value="1"/>
</dbReference>
<dbReference type="InterPro" id="IPR013655">
    <property type="entry name" value="PAS_fold_3"/>
</dbReference>
<evidence type="ECO:0000259" key="10">
    <source>
        <dbReference type="PROSITE" id="PS50112"/>
    </source>
</evidence>